<dbReference type="EMBL" id="JAFBEE010000002">
    <property type="protein sequence ID" value="MBM7614018.1"/>
    <property type="molecule type" value="Genomic_DNA"/>
</dbReference>
<evidence type="ECO:0000313" key="9">
    <source>
        <dbReference type="EMBL" id="MBM7614018.1"/>
    </source>
</evidence>
<name>A0ABS2NM45_9FIRM</name>
<organism evidence="9 10">
    <name type="scientific">Alkaliphilus hydrothermalis</name>
    <dbReference type="NCBI Taxonomy" id="1482730"/>
    <lineage>
        <taxon>Bacteria</taxon>
        <taxon>Bacillati</taxon>
        <taxon>Bacillota</taxon>
        <taxon>Clostridia</taxon>
        <taxon>Peptostreptococcales</taxon>
        <taxon>Natronincolaceae</taxon>
        <taxon>Alkaliphilus</taxon>
    </lineage>
</organism>
<keyword evidence="4 5" id="KW-0963">Cytoplasm</keyword>
<evidence type="ECO:0000259" key="8">
    <source>
        <dbReference type="Pfam" id="PF21982"/>
    </source>
</evidence>
<proteinExistence type="inferred from homology"/>
<dbReference type="Proteomes" id="UP001314796">
    <property type="component" value="Unassembled WGS sequence"/>
</dbReference>
<keyword evidence="10" id="KW-1185">Reference proteome</keyword>
<evidence type="ECO:0000256" key="1">
    <source>
        <dbReference type="ARBA" id="ARBA00004496"/>
    </source>
</evidence>
<feature type="domain" description="RecX second three-helical" evidence="6">
    <location>
        <begin position="108"/>
        <end position="147"/>
    </location>
</feature>
<comment type="similarity">
    <text evidence="2 5">Belongs to the RecX family.</text>
</comment>
<evidence type="ECO:0000256" key="3">
    <source>
        <dbReference type="ARBA" id="ARBA00018111"/>
    </source>
</evidence>
<evidence type="ECO:0000259" key="6">
    <source>
        <dbReference type="Pfam" id="PF02631"/>
    </source>
</evidence>
<sequence>MKLITAIEKQKKNKQRYNIYLDDEYTFSCNEELVVTLKLKKGKSIDVKELLTIIQEDNRKEAFNKALNYLTPRSRTQQEIINYLTEKGYDTYAIDTAIERLKSYQFIDDEGYTHNFVKNRSQSQLKGKRLIQKELSKKGVDEEIIEMGLTNYSPEEELENALKIGKQYFISKKNLPLNQIKQKLSNKLMGKGYSWEIISQCFQYLEGDMAIQELMDDRQDLHFDEAKKLAMKYYDKHSKKEKNPHILKMKMGAYLYQKGYQQDTIYRVLDEITP</sequence>
<feature type="domain" description="RecX third three-helical" evidence="7">
    <location>
        <begin position="155"/>
        <end position="201"/>
    </location>
</feature>
<dbReference type="InterPro" id="IPR036388">
    <property type="entry name" value="WH-like_DNA-bd_sf"/>
</dbReference>
<dbReference type="PANTHER" id="PTHR33602:SF1">
    <property type="entry name" value="REGULATORY PROTEIN RECX FAMILY PROTEIN"/>
    <property type="match status" value="1"/>
</dbReference>
<comment type="caution">
    <text evidence="9">The sequence shown here is derived from an EMBL/GenBank/DDBJ whole genome shotgun (WGS) entry which is preliminary data.</text>
</comment>
<comment type="function">
    <text evidence="5">Modulates RecA activity.</text>
</comment>
<reference evidence="9 10" key="1">
    <citation type="submission" date="2021-01" db="EMBL/GenBank/DDBJ databases">
        <title>Genomic Encyclopedia of Type Strains, Phase IV (KMG-IV): sequencing the most valuable type-strain genomes for metagenomic binning, comparative biology and taxonomic classification.</title>
        <authorList>
            <person name="Goeker M."/>
        </authorList>
    </citation>
    <scope>NUCLEOTIDE SEQUENCE [LARGE SCALE GENOMIC DNA]</scope>
    <source>
        <strain evidence="9 10">DSM 25890</strain>
    </source>
</reference>
<evidence type="ECO:0000256" key="4">
    <source>
        <dbReference type="ARBA" id="ARBA00022490"/>
    </source>
</evidence>
<dbReference type="Pfam" id="PF21981">
    <property type="entry name" value="RecX_HTH3"/>
    <property type="match status" value="2"/>
</dbReference>
<dbReference type="Pfam" id="PF21982">
    <property type="entry name" value="RecX_HTH1"/>
    <property type="match status" value="1"/>
</dbReference>
<dbReference type="InterPro" id="IPR053926">
    <property type="entry name" value="RecX_HTH_1st"/>
</dbReference>
<feature type="domain" description="RecX third three-helical" evidence="7">
    <location>
        <begin position="223"/>
        <end position="269"/>
    </location>
</feature>
<dbReference type="InterPro" id="IPR053924">
    <property type="entry name" value="RecX_HTH_2nd"/>
</dbReference>
<dbReference type="InterPro" id="IPR053925">
    <property type="entry name" value="RecX_HTH_3rd"/>
</dbReference>
<accession>A0ABS2NM45</accession>
<evidence type="ECO:0000256" key="5">
    <source>
        <dbReference type="HAMAP-Rule" id="MF_01114"/>
    </source>
</evidence>
<evidence type="ECO:0000259" key="7">
    <source>
        <dbReference type="Pfam" id="PF21981"/>
    </source>
</evidence>
<dbReference type="HAMAP" id="MF_01114">
    <property type="entry name" value="RecX"/>
    <property type="match status" value="1"/>
</dbReference>
<dbReference type="Gene3D" id="1.10.10.10">
    <property type="entry name" value="Winged helix-like DNA-binding domain superfamily/Winged helix DNA-binding domain"/>
    <property type="match status" value="4"/>
</dbReference>
<evidence type="ECO:0000313" key="10">
    <source>
        <dbReference type="Proteomes" id="UP001314796"/>
    </source>
</evidence>
<dbReference type="InterPro" id="IPR003783">
    <property type="entry name" value="Regulatory_RecX"/>
</dbReference>
<gene>
    <name evidence="5" type="primary">recX</name>
    <name evidence="9" type="ORF">JOC73_000527</name>
</gene>
<feature type="domain" description="RecX first three-helical" evidence="8">
    <location>
        <begin position="62"/>
        <end position="101"/>
    </location>
</feature>
<dbReference type="RefSeq" id="WP_204400295.1">
    <property type="nucleotide sequence ID" value="NZ_JAFBEE010000002.1"/>
</dbReference>
<dbReference type="PANTHER" id="PTHR33602">
    <property type="entry name" value="REGULATORY PROTEIN RECX FAMILY PROTEIN"/>
    <property type="match status" value="1"/>
</dbReference>
<dbReference type="Pfam" id="PF02631">
    <property type="entry name" value="RecX_HTH2"/>
    <property type="match status" value="1"/>
</dbReference>
<protein>
    <recommendedName>
        <fullName evidence="3 5">Regulatory protein RecX</fullName>
    </recommendedName>
</protein>
<evidence type="ECO:0000256" key="2">
    <source>
        <dbReference type="ARBA" id="ARBA00009695"/>
    </source>
</evidence>
<comment type="subcellular location">
    <subcellularLocation>
        <location evidence="1 5">Cytoplasm</location>
    </subcellularLocation>
</comment>